<dbReference type="SMART" id="SM00368">
    <property type="entry name" value="LRR_RI"/>
    <property type="match status" value="7"/>
</dbReference>
<dbReference type="RefSeq" id="XP_026735127.1">
    <property type="nucleotide sequence ID" value="XM_026879326.1"/>
</dbReference>
<keyword evidence="1" id="KW-0677">Repeat</keyword>
<dbReference type="InParanoid" id="A0A7E5W3P4"/>
<dbReference type="GeneID" id="113499019"/>
<organism evidence="2 3">
    <name type="scientific">Trichoplusia ni</name>
    <name type="common">Cabbage looper</name>
    <dbReference type="NCBI Taxonomy" id="7111"/>
    <lineage>
        <taxon>Eukaryota</taxon>
        <taxon>Metazoa</taxon>
        <taxon>Ecdysozoa</taxon>
        <taxon>Arthropoda</taxon>
        <taxon>Hexapoda</taxon>
        <taxon>Insecta</taxon>
        <taxon>Pterygota</taxon>
        <taxon>Neoptera</taxon>
        <taxon>Endopterygota</taxon>
        <taxon>Lepidoptera</taxon>
        <taxon>Glossata</taxon>
        <taxon>Ditrysia</taxon>
        <taxon>Noctuoidea</taxon>
        <taxon>Noctuidae</taxon>
        <taxon>Plusiinae</taxon>
        <taxon>Trichoplusia</taxon>
    </lineage>
</organism>
<dbReference type="OrthoDB" id="272549at2759"/>
<evidence type="ECO:0000313" key="3">
    <source>
        <dbReference type="RefSeq" id="XP_026735127.1"/>
    </source>
</evidence>
<evidence type="ECO:0000313" key="2">
    <source>
        <dbReference type="Proteomes" id="UP000322000"/>
    </source>
</evidence>
<evidence type="ECO:0000256" key="1">
    <source>
        <dbReference type="ARBA" id="ARBA00022737"/>
    </source>
</evidence>
<sequence>MVEQSPRFNTMRSQSPKPRLKCICNTVNVLEEITRKNKKLPKPELNKIRLNLLTERNSDGTGYLMLRGKDIHDRFHRRIEDTDIRAICTYIRQSPRRITRLDLSYNNITDKGFFKLLKKLLVKGRSSLINLNIMNNRITRISIEYLAKYAAVIKLQYLRLNGNRFGTKAGEYFAKFLINNKSVQYLDIGETNQSLTSVAQIITALRIDHGANTTLRVFDFSRINPLFNRYPTETKWLAYHIEYLLERNSSIIELHLQKNQFISHDMEYFARGLRRNTSLLYLDLGYNSIGDYGIELLAKYLAEGPQLVLLNVAGNCINDTGARALSFGLPYSKVRALDISKNNLTDTGVLDLLNTIKKPFYMRFLNIWGNKFGHDSCVVIARMLISGTLFQHTIDVKIYEVDNVLYAAYYPNPANRNKHFYYDELEFGVAQPIYHITRNVIDDKKSVKVDCKHRHKLDKTDRKNF</sequence>
<gene>
    <name evidence="3" type="primary">LOC113499019</name>
</gene>
<reference evidence="3" key="1">
    <citation type="submission" date="2025-08" db="UniProtKB">
        <authorList>
            <consortium name="RefSeq"/>
        </authorList>
    </citation>
    <scope>IDENTIFICATION</scope>
</reference>
<dbReference type="Gene3D" id="3.80.10.10">
    <property type="entry name" value="Ribonuclease Inhibitor"/>
    <property type="match status" value="2"/>
</dbReference>
<dbReference type="InterPro" id="IPR052201">
    <property type="entry name" value="LRR-containing_regulator"/>
</dbReference>
<proteinExistence type="predicted"/>
<dbReference type="KEGG" id="tnl:113499019"/>
<dbReference type="SUPFAM" id="SSF52047">
    <property type="entry name" value="RNI-like"/>
    <property type="match status" value="1"/>
</dbReference>
<accession>A0A7E5W3P4</accession>
<dbReference type="PANTHER" id="PTHR24111">
    <property type="entry name" value="LEUCINE-RICH REPEAT-CONTAINING PROTEIN 34"/>
    <property type="match status" value="1"/>
</dbReference>
<dbReference type="PANTHER" id="PTHR24111:SF0">
    <property type="entry name" value="LEUCINE-RICH REPEAT-CONTAINING PROTEIN"/>
    <property type="match status" value="1"/>
</dbReference>
<dbReference type="Proteomes" id="UP000322000">
    <property type="component" value="Chromosome 11"/>
</dbReference>
<dbReference type="InterPro" id="IPR001611">
    <property type="entry name" value="Leu-rich_rpt"/>
</dbReference>
<dbReference type="Pfam" id="PF13516">
    <property type="entry name" value="LRR_6"/>
    <property type="match status" value="4"/>
</dbReference>
<name>A0A7E5W3P4_TRINI</name>
<dbReference type="AlphaFoldDB" id="A0A7E5W3P4"/>
<keyword evidence="2" id="KW-1185">Reference proteome</keyword>
<protein>
    <submittedName>
        <fullName evidence="3">Leucine-rich repeat-containing protein 34-like</fullName>
    </submittedName>
</protein>
<dbReference type="InterPro" id="IPR032675">
    <property type="entry name" value="LRR_dom_sf"/>
</dbReference>